<dbReference type="RefSeq" id="WP_099201436.1">
    <property type="nucleotide sequence ID" value="NZ_NHZO01000154.1"/>
</dbReference>
<evidence type="ECO:0000313" key="3">
    <source>
        <dbReference type="Proteomes" id="UP000222531"/>
    </source>
</evidence>
<reference evidence="2 3" key="1">
    <citation type="journal article" date="2017" name="Biochemistry">
        <title>Identification of the Biosynthetic Pathway for the Antibiotic Bicyclomycin.</title>
        <authorList>
            <person name="Patteson J."/>
            <person name="Cai W."/>
            <person name="Johnson R.A."/>
            <person name="Santa Maria K."/>
            <person name="Li B."/>
        </authorList>
    </citation>
    <scope>NUCLEOTIDE SEQUENCE [LARGE SCALE GENOMIC DNA]</scope>
    <source>
        <strain evidence="2 3">ATCC 21532</strain>
    </source>
</reference>
<feature type="compositionally biased region" description="Basic and acidic residues" evidence="1">
    <location>
        <begin position="53"/>
        <end position="63"/>
    </location>
</feature>
<proteinExistence type="predicted"/>
<feature type="region of interest" description="Disordered" evidence="1">
    <location>
        <begin position="33"/>
        <end position="64"/>
    </location>
</feature>
<protein>
    <submittedName>
        <fullName evidence="2">Uncharacterized protein</fullName>
    </submittedName>
</protein>
<sequence length="117" mass="12816">MTEGKTTRRPAGRRPDPATAIFTEVRAARKLLGDKPMPLAGGQRPTKGRAHHQREANRWRSIETSRQLASTPGWDSTLLAACFEAFAEQDTQHSRDGLVRLAALAIAAVETIDREAA</sequence>
<dbReference type="EMBL" id="NHZO01000154">
    <property type="protein sequence ID" value="PHQ49494.1"/>
    <property type="molecule type" value="Genomic_DNA"/>
</dbReference>
<evidence type="ECO:0000313" key="2">
    <source>
        <dbReference type="EMBL" id="PHQ49494.1"/>
    </source>
</evidence>
<dbReference type="AlphaFoldDB" id="A0A2G1XE23"/>
<keyword evidence="3" id="KW-1185">Reference proteome</keyword>
<comment type="caution">
    <text evidence="2">The sequence shown here is derived from an EMBL/GenBank/DDBJ whole genome shotgun (WGS) entry which is preliminary data.</text>
</comment>
<name>A0A2G1XE23_STRCJ</name>
<accession>A0A2G1XE23</accession>
<organism evidence="2 3">
    <name type="scientific">Streptomyces cinnamoneus</name>
    <name type="common">Streptoverticillium cinnamoneum</name>
    <dbReference type="NCBI Taxonomy" id="53446"/>
    <lineage>
        <taxon>Bacteria</taxon>
        <taxon>Bacillati</taxon>
        <taxon>Actinomycetota</taxon>
        <taxon>Actinomycetes</taxon>
        <taxon>Kitasatosporales</taxon>
        <taxon>Streptomycetaceae</taxon>
        <taxon>Streptomyces</taxon>
        <taxon>Streptomyces cinnamoneus group</taxon>
    </lineage>
</organism>
<evidence type="ECO:0000256" key="1">
    <source>
        <dbReference type="SAM" id="MobiDB-lite"/>
    </source>
</evidence>
<gene>
    <name evidence="2" type="ORF">BLA24_26010</name>
</gene>
<dbReference type="Proteomes" id="UP000222531">
    <property type="component" value="Unassembled WGS sequence"/>
</dbReference>